<keyword evidence="2" id="KW-1185">Reference proteome</keyword>
<reference evidence="1 2" key="1">
    <citation type="journal article" date="2017" name="Int. J. Syst. Evol. Microbiol.">
        <title>Mucilaginibacterpsychrotolerans sp. nov., isolated from peatlands.</title>
        <authorList>
            <person name="Deng Y."/>
            <person name="Shen L."/>
            <person name="Xu B."/>
            <person name="Liu Y."/>
            <person name="Gu Z."/>
            <person name="Liu H."/>
            <person name="Zhou Y."/>
        </authorList>
    </citation>
    <scope>NUCLEOTIDE SEQUENCE [LARGE SCALE GENOMIC DNA]</scope>
    <source>
        <strain evidence="1 2">NH7-4</strain>
    </source>
</reference>
<evidence type="ECO:0000313" key="1">
    <source>
        <dbReference type="EMBL" id="TFF37495.1"/>
    </source>
</evidence>
<accession>A0A4Y8SFS4</accession>
<dbReference type="Proteomes" id="UP000297540">
    <property type="component" value="Unassembled WGS sequence"/>
</dbReference>
<dbReference type="OrthoDB" id="9914735at2"/>
<protein>
    <submittedName>
        <fullName evidence="1">Uncharacterized protein</fullName>
    </submittedName>
</protein>
<name>A0A4Y8SFS4_9SPHI</name>
<sequence length="84" mass="9535">MKEIEAIVNEVKAALALKKKEIELSGNAIGYTTQEFKNREMEFFAFEANIKVKTRQPYIAAEMIDQCKHDALELMAEISKIKAA</sequence>
<proteinExistence type="predicted"/>
<organism evidence="1 2">
    <name type="scientific">Mucilaginibacter psychrotolerans</name>
    <dbReference type="NCBI Taxonomy" id="1524096"/>
    <lineage>
        <taxon>Bacteria</taxon>
        <taxon>Pseudomonadati</taxon>
        <taxon>Bacteroidota</taxon>
        <taxon>Sphingobacteriia</taxon>
        <taxon>Sphingobacteriales</taxon>
        <taxon>Sphingobacteriaceae</taxon>
        <taxon>Mucilaginibacter</taxon>
    </lineage>
</organism>
<dbReference type="RefSeq" id="WP_133230986.1">
    <property type="nucleotide sequence ID" value="NZ_SOZE01000010.1"/>
</dbReference>
<dbReference type="AlphaFoldDB" id="A0A4Y8SFS4"/>
<dbReference type="EMBL" id="SOZE01000010">
    <property type="protein sequence ID" value="TFF37495.1"/>
    <property type="molecule type" value="Genomic_DNA"/>
</dbReference>
<comment type="caution">
    <text evidence="1">The sequence shown here is derived from an EMBL/GenBank/DDBJ whole genome shotgun (WGS) entry which is preliminary data.</text>
</comment>
<gene>
    <name evidence="1" type="ORF">E2R66_11860</name>
</gene>
<evidence type="ECO:0000313" key="2">
    <source>
        <dbReference type="Proteomes" id="UP000297540"/>
    </source>
</evidence>